<evidence type="ECO:0000313" key="2">
    <source>
        <dbReference type="Proteomes" id="UP000012160"/>
    </source>
</evidence>
<proteinExistence type="predicted"/>
<protein>
    <submittedName>
        <fullName evidence="1">Uncharacterized protein</fullName>
    </submittedName>
</protein>
<dbReference type="EMBL" id="AHOQ02000032">
    <property type="protein sequence ID" value="EMO45143.1"/>
    <property type="molecule type" value="Genomic_DNA"/>
</dbReference>
<gene>
    <name evidence="1" type="ORF">LEP1GSC187_1743</name>
</gene>
<sequence>MNSKNRNGFKVKEKIRIIFFVLGIRSYPQKVCISFVPYDKSRKNLPPSRSSSNSEFILRIFSERGPDSNMSFFEIDFRRLRRL</sequence>
<comment type="caution">
    <text evidence="1">The sequence shown here is derived from an EMBL/GenBank/DDBJ whole genome shotgun (WGS) entry which is preliminary data.</text>
</comment>
<reference evidence="1 2" key="1">
    <citation type="submission" date="2013-01" db="EMBL/GenBank/DDBJ databases">
        <authorList>
            <person name="Harkins D.M."/>
            <person name="Durkin A.S."/>
            <person name="Brinkac L.M."/>
            <person name="Haft D.H."/>
            <person name="Selengut J.D."/>
            <person name="Sanka R."/>
            <person name="DePew J."/>
            <person name="Purushe J."/>
            <person name="Matthias M.A."/>
            <person name="Vinetz J.M."/>
            <person name="Sutton G.G."/>
            <person name="Nierman W.C."/>
            <person name="Fouts D.E."/>
        </authorList>
    </citation>
    <scope>NUCLEOTIDE SEQUENCE [LARGE SCALE GENOMIC DNA]</scope>
    <source>
        <strain evidence="1 2">ZUN179</strain>
    </source>
</reference>
<accession>M6V6M5</accession>
<organism evidence="1 2">
    <name type="scientific">Leptospira santarosai str. ZUN179</name>
    <dbReference type="NCBI Taxonomy" id="1049985"/>
    <lineage>
        <taxon>Bacteria</taxon>
        <taxon>Pseudomonadati</taxon>
        <taxon>Spirochaetota</taxon>
        <taxon>Spirochaetia</taxon>
        <taxon>Leptospirales</taxon>
        <taxon>Leptospiraceae</taxon>
        <taxon>Leptospira</taxon>
    </lineage>
</organism>
<dbReference type="Proteomes" id="UP000012160">
    <property type="component" value="Unassembled WGS sequence"/>
</dbReference>
<evidence type="ECO:0000313" key="1">
    <source>
        <dbReference type="EMBL" id="EMO45143.1"/>
    </source>
</evidence>
<name>M6V6M5_9LEPT</name>
<dbReference type="AlphaFoldDB" id="M6V6M5"/>